<dbReference type="GO" id="GO:0046982">
    <property type="term" value="F:protein heterodimerization activity"/>
    <property type="evidence" value="ECO:0007669"/>
    <property type="project" value="InterPro"/>
</dbReference>
<dbReference type="GO" id="GO:0005669">
    <property type="term" value="C:transcription factor TFIID complex"/>
    <property type="evidence" value="ECO:0007669"/>
    <property type="project" value="InterPro"/>
</dbReference>
<dbReference type="OrthoDB" id="436852at2759"/>
<comment type="subcellular location">
    <subcellularLocation>
        <location evidence="1">Nucleus</location>
    </subcellularLocation>
</comment>
<comment type="similarity">
    <text evidence="2">Belongs to the TAF8 family.</text>
</comment>
<dbReference type="InterPro" id="IPR006565">
    <property type="entry name" value="BTP"/>
</dbReference>
<keyword evidence="5" id="KW-0804">Transcription</keyword>
<dbReference type="Gene3D" id="1.10.20.10">
    <property type="entry name" value="Histone, subunit A"/>
    <property type="match status" value="1"/>
</dbReference>
<evidence type="ECO:0000259" key="8">
    <source>
        <dbReference type="SMART" id="SM00576"/>
    </source>
</evidence>
<evidence type="ECO:0000313" key="10">
    <source>
        <dbReference type="Proteomes" id="UP000230069"/>
    </source>
</evidence>
<dbReference type="Proteomes" id="UP000230069">
    <property type="component" value="Unassembled WGS sequence"/>
</dbReference>
<feature type="region of interest" description="Disordered" evidence="7">
    <location>
        <begin position="232"/>
        <end position="259"/>
    </location>
</feature>
<dbReference type="InParanoid" id="A0A2G5E0S2"/>
<protein>
    <recommendedName>
        <fullName evidence="3">Transcription initiation factor TFIID subunit 8</fullName>
    </recommendedName>
</protein>
<evidence type="ECO:0000256" key="6">
    <source>
        <dbReference type="ARBA" id="ARBA00023242"/>
    </source>
</evidence>
<dbReference type="InterPro" id="IPR019473">
    <property type="entry name" value="TFIID_su8_C"/>
</dbReference>
<evidence type="ECO:0000313" key="9">
    <source>
        <dbReference type="EMBL" id="PIA49127.1"/>
    </source>
</evidence>
<keyword evidence="4" id="KW-0805">Transcription regulation</keyword>
<sequence>MSDGVGESGRENEHGGGGGGGIRKKQQGVGESDEYGRAITKIAVAQICESVGFQNFQQSTLDVLSEVTIRYLRDLGKTAHFYANLAGRTDCNAFDVIQGLEDLVTSQGFSGASDVNRSLASSGTVKEIMQYVSSDEIQFARDVTHFPVIKDRKPTPSFFQIGETPDKEHIPAWLPAFPDPHTYVHTPVWNERTTDPRADKIEQARQRRKEERSLFSLQQRLACNGSSAFASLNSGDHAKEKPGSESNPFLAPPLQSGEKDVSPIVPPAKLSNEPIVISRSSVLETFAPAMGVADTGLCDSRDDDRKVLPSKRPIVNFKLGVSKKSLGVPLDLTLQHKSVGETAHLIVRSDAKDDKKRRAEQILKESMDNSRELS</sequence>
<dbReference type="Pfam" id="PF07524">
    <property type="entry name" value="Bromo_TP"/>
    <property type="match status" value="1"/>
</dbReference>
<dbReference type="AlphaFoldDB" id="A0A2G5E0S2"/>
<dbReference type="PANTHER" id="PTHR46338">
    <property type="entry name" value="TRANSCRIPTION INITIATION FACTOR TFIID SUBUNIT 8"/>
    <property type="match status" value="1"/>
</dbReference>
<proteinExistence type="inferred from homology"/>
<dbReference type="FunCoup" id="A0A2G5E0S2">
    <property type="interactions" value="2582"/>
</dbReference>
<feature type="domain" description="Bromodomain associated" evidence="8">
    <location>
        <begin position="33"/>
        <end position="109"/>
    </location>
</feature>
<name>A0A2G5E0S2_AQUCA</name>
<accession>A0A2G5E0S2</accession>
<dbReference type="SUPFAM" id="SSF47113">
    <property type="entry name" value="Histone-fold"/>
    <property type="match status" value="1"/>
</dbReference>
<dbReference type="SMART" id="SM00576">
    <property type="entry name" value="BTP"/>
    <property type="match status" value="1"/>
</dbReference>
<feature type="region of interest" description="Disordered" evidence="7">
    <location>
        <begin position="1"/>
        <end position="29"/>
    </location>
</feature>
<dbReference type="STRING" id="218851.A0A2G5E0S2"/>
<organism evidence="9 10">
    <name type="scientific">Aquilegia coerulea</name>
    <name type="common">Rocky mountain columbine</name>
    <dbReference type="NCBI Taxonomy" id="218851"/>
    <lineage>
        <taxon>Eukaryota</taxon>
        <taxon>Viridiplantae</taxon>
        <taxon>Streptophyta</taxon>
        <taxon>Embryophyta</taxon>
        <taxon>Tracheophyta</taxon>
        <taxon>Spermatophyta</taxon>
        <taxon>Magnoliopsida</taxon>
        <taxon>Ranunculales</taxon>
        <taxon>Ranunculaceae</taxon>
        <taxon>Thalictroideae</taxon>
        <taxon>Aquilegia</taxon>
    </lineage>
</organism>
<evidence type="ECO:0000256" key="5">
    <source>
        <dbReference type="ARBA" id="ARBA00023163"/>
    </source>
</evidence>
<dbReference type="EMBL" id="KZ305030">
    <property type="protein sequence ID" value="PIA49127.1"/>
    <property type="molecule type" value="Genomic_DNA"/>
</dbReference>
<evidence type="ECO:0000256" key="3">
    <source>
        <dbReference type="ARBA" id="ARBA00017307"/>
    </source>
</evidence>
<evidence type="ECO:0000256" key="4">
    <source>
        <dbReference type="ARBA" id="ARBA00023015"/>
    </source>
</evidence>
<feature type="region of interest" description="Disordered" evidence="7">
    <location>
        <begin position="350"/>
        <end position="374"/>
    </location>
</feature>
<evidence type="ECO:0000256" key="1">
    <source>
        <dbReference type="ARBA" id="ARBA00004123"/>
    </source>
</evidence>
<reference evidence="9 10" key="1">
    <citation type="submission" date="2017-09" db="EMBL/GenBank/DDBJ databases">
        <title>WGS assembly of Aquilegia coerulea Goldsmith.</title>
        <authorList>
            <person name="Hodges S."/>
            <person name="Kramer E."/>
            <person name="Nordborg M."/>
            <person name="Tomkins J."/>
            <person name="Borevitz J."/>
            <person name="Derieg N."/>
            <person name="Yan J."/>
            <person name="Mihaltcheva S."/>
            <person name="Hayes R.D."/>
            <person name="Rokhsar D."/>
        </authorList>
    </citation>
    <scope>NUCLEOTIDE SEQUENCE [LARGE SCALE GENOMIC DNA]</scope>
    <source>
        <strain evidence="10">cv. Goldsmith</strain>
    </source>
</reference>
<gene>
    <name evidence="9" type="ORF">AQUCO_01300172v1</name>
</gene>
<keyword evidence="6" id="KW-0539">Nucleus</keyword>
<evidence type="ECO:0000256" key="2">
    <source>
        <dbReference type="ARBA" id="ARBA00008767"/>
    </source>
</evidence>
<dbReference type="PANTHER" id="PTHR46338:SF1">
    <property type="entry name" value="TRANSCRIPTION INITIATION FACTOR TFIID SUBUNIT 8"/>
    <property type="match status" value="1"/>
</dbReference>
<dbReference type="InterPro" id="IPR037818">
    <property type="entry name" value="TAF8"/>
</dbReference>
<dbReference type="CDD" id="cd08049">
    <property type="entry name" value="TAF8"/>
    <property type="match status" value="1"/>
</dbReference>
<dbReference type="InterPro" id="IPR009072">
    <property type="entry name" value="Histone-fold"/>
</dbReference>
<dbReference type="Pfam" id="PF10406">
    <property type="entry name" value="TAF8_C"/>
    <property type="match status" value="1"/>
</dbReference>
<keyword evidence="10" id="KW-1185">Reference proteome</keyword>
<evidence type="ECO:0000256" key="7">
    <source>
        <dbReference type="SAM" id="MobiDB-lite"/>
    </source>
</evidence>